<accession>A0A0W8F4J5</accession>
<dbReference type="Pfam" id="PF18902">
    <property type="entry name" value="DUF5658"/>
    <property type="match status" value="1"/>
</dbReference>
<organism evidence="3">
    <name type="scientific">hydrocarbon metagenome</name>
    <dbReference type="NCBI Taxonomy" id="938273"/>
    <lineage>
        <taxon>unclassified sequences</taxon>
        <taxon>metagenomes</taxon>
        <taxon>ecological metagenomes</taxon>
    </lineage>
</organism>
<name>A0A0W8F4J5_9ZZZZ</name>
<dbReference type="AlphaFoldDB" id="A0A0W8F4J5"/>
<dbReference type="EMBL" id="LNQE01001563">
    <property type="protein sequence ID" value="KUG15331.1"/>
    <property type="molecule type" value="Genomic_DNA"/>
</dbReference>
<evidence type="ECO:0000259" key="2">
    <source>
        <dbReference type="Pfam" id="PF18902"/>
    </source>
</evidence>
<feature type="transmembrane region" description="Helical" evidence="1">
    <location>
        <begin position="60"/>
        <end position="82"/>
    </location>
</feature>
<feature type="domain" description="DUF5658" evidence="2">
    <location>
        <begin position="30"/>
        <end position="115"/>
    </location>
</feature>
<sequence>MLSESRIHTLAGDFFRFNSEDLLEFFAIVILGVLLILDVLTTSLVLSVGGYETNVLMEGIVSVPVVHLFLKWLFLIFVVMVARFCDRIEQGTGLYIMCVIIGWYSLVIANNTLVFLALLA</sequence>
<keyword evidence="1" id="KW-0472">Membrane</keyword>
<keyword evidence="1" id="KW-0812">Transmembrane</keyword>
<gene>
    <name evidence="3" type="ORF">ASZ90_015007</name>
</gene>
<protein>
    <recommendedName>
        <fullName evidence="2">DUF5658 domain-containing protein</fullName>
    </recommendedName>
</protein>
<reference evidence="3" key="1">
    <citation type="journal article" date="2015" name="Proc. Natl. Acad. Sci. U.S.A.">
        <title>Networks of energetic and metabolic interactions define dynamics in microbial communities.</title>
        <authorList>
            <person name="Embree M."/>
            <person name="Liu J.K."/>
            <person name="Al-Bassam M.M."/>
            <person name="Zengler K."/>
        </authorList>
    </citation>
    <scope>NUCLEOTIDE SEQUENCE</scope>
</reference>
<comment type="caution">
    <text evidence="3">The sequence shown here is derived from an EMBL/GenBank/DDBJ whole genome shotgun (WGS) entry which is preliminary data.</text>
</comment>
<evidence type="ECO:0000313" key="3">
    <source>
        <dbReference type="EMBL" id="KUG15331.1"/>
    </source>
</evidence>
<keyword evidence="1" id="KW-1133">Transmembrane helix</keyword>
<proteinExistence type="predicted"/>
<dbReference type="InterPro" id="IPR043717">
    <property type="entry name" value="DUF5658"/>
</dbReference>
<feature type="transmembrane region" description="Helical" evidence="1">
    <location>
        <begin position="25"/>
        <end position="48"/>
    </location>
</feature>
<feature type="transmembrane region" description="Helical" evidence="1">
    <location>
        <begin position="94"/>
        <end position="119"/>
    </location>
</feature>
<evidence type="ECO:0000256" key="1">
    <source>
        <dbReference type="SAM" id="Phobius"/>
    </source>
</evidence>